<organism evidence="3 4">
    <name type="scientific">Nostocoides jenkinsii Ben 74</name>
    <dbReference type="NCBI Taxonomy" id="1193518"/>
    <lineage>
        <taxon>Bacteria</taxon>
        <taxon>Bacillati</taxon>
        <taxon>Actinomycetota</taxon>
        <taxon>Actinomycetes</taxon>
        <taxon>Micrococcales</taxon>
        <taxon>Intrasporangiaceae</taxon>
        <taxon>Nostocoides</taxon>
    </lineage>
</organism>
<sequence length="293" mass="30877">MTPGDALLLPGPWEHRFVAANGARFHLVEAGDGPAVLLVHGFPGFWWSWRGVIPALAGAGFRAIAVDVRGFGASDKPPTGYDLTSAAADLAGLIRSLGEDQATVIGHGLGAWTVRHLPVFAPAVVRAVGLVSVPAPPTISAYGALLPRPAGRRYRRALTVASATATGSVDAADVAAVLRAGSGGDRGWLTEEVVARHTDALAQPFVAHATDEAFERLRPSSRELRQIAHRRALTCRVFVAHGARDPIVGIDDALRVTREAQGPLRVEILPEAGHFVPEEAGPELAGALVDWLR</sequence>
<dbReference type="InterPro" id="IPR029058">
    <property type="entry name" value="AB_hydrolase_fold"/>
</dbReference>
<dbReference type="PRINTS" id="PR00412">
    <property type="entry name" value="EPOXHYDRLASE"/>
</dbReference>
<evidence type="ECO:0000313" key="4">
    <source>
        <dbReference type="Proteomes" id="UP000035720"/>
    </source>
</evidence>
<dbReference type="Gene3D" id="3.40.50.1820">
    <property type="entry name" value="alpha/beta hydrolase"/>
    <property type="match status" value="1"/>
</dbReference>
<reference evidence="3 4" key="1">
    <citation type="journal article" date="2013" name="ISME J.">
        <title>A metabolic model for members of the genus Tetrasphaera involved in enhanced biological phosphorus removal.</title>
        <authorList>
            <person name="Kristiansen R."/>
            <person name="Nguyen H.T.T."/>
            <person name="Saunders A.M."/>
            <person name="Nielsen J.L."/>
            <person name="Wimmer R."/>
            <person name="Le V.Q."/>
            <person name="McIlroy S.J."/>
            <person name="Petrovski S."/>
            <person name="Seviour R.J."/>
            <person name="Calteau A."/>
            <person name="Nielsen K.L."/>
            <person name="Nielsen P.H."/>
        </authorList>
    </citation>
    <scope>NUCLEOTIDE SEQUENCE [LARGE SCALE GENOMIC DNA]</scope>
    <source>
        <strain evidence="3 4">Ben 74</strain>
    </source>
</reference>
<dbReference type="Proteomes" id="UP000035720">
    <property type="component" value="Unassembled WGS sequence"/>
</dbReference>
<gene>
    <name evidence="3" type="ORF">BN13_390018</name>
</gene>
<dbReference type="EMBL" id="CAJC01000149">
    <property type="protein sequence ID" value="CCI53401.1"/>
    <property type="molecule type" value="Genomic_DNA"/>
</dbReference>
<dbReference type="AlphaFoldDB" id="A0A077M7Z2"/>
<evidence type="ECO:0000259" key="2">
    <source>
        <dbReference type="Pfam" id="PF00561"/>
    </source>
</evidence>
<dbReference type="InterPro" id="IPR000639">
    <property type="entry name" value="Epox_hydrolase-like"/>
</dbReference>
<dbReference type="SUPFAM" id="SSF53474">
    <property type="entry name" value="alpha/beta-Hydrolases"/>
    <property type="match status" value="1"/>
</dbReference>
<dbReference type="RefSeq" id="WP_053079748.1">
    <property type="nucleotide sequence ID" value="NZ_HF571038.1"/>
</dbReference>
<dbReference type="PANTHER" id="PTHR43329">
    <property type="entry name" value="EPOXIDE HYDROLASE"/>
    <property type="match status" value="1"/>
</dbReference>
<proteinExistence type="predicted"/>
<evidence type="ECO:0000313" key="3">
    <source>
        <dbReference type="EMBL" id="CCI53401.1"/>
    </source>
</evidence>
<dbReference type="OrthoDB" id="2987348at2"/>
<protein>
    <submittedName>
        <fullName evidence="3">Alpha/beta hydrolase fold protein</fullName>
    </submittedName>
</protein>
<evidence type="ECO:0000256" key="1">
    <source>
        <dbReference type="ARBA" id="ARBA00022801"/>
    </source>
</evidence>
<keyword evidence="4" id="KW-1185">Reference proteome</keyword>
<feature type="domain" description="AB hydrolase-1" evidence="2">
    <location>
        <begin position="34"/>
        <end position="279"/>
    </location>
</feature>
<dbReference type="Pfam" id="PF00561">
    <property type="entry name" value="Abhydrolase_1"/>
    <property type="match status" value="1"/>
</dbReference>
<name>A0A077M7Z2_9MICO</name>
<accession>A0A077M7Z2</accession>
<dbReference type="STRING" id="1193518.BN13_390018"/>
<dbReference type="InterPro" id="IPR000073">
    <property type="entry name" value="AB_hydrolase_1"/>
</dbReference>
<comment type="caution">
    <text evidence="3">The sequence shown here is derived from an EMBL/GenBank/DDBJ whole genome shotgun (WGS) entry which is preliminary data.</text>
</comment>
<dbReference type="GO" id="GO:0016787">
    <property type="term" value="F:hydrolase activity"/>
    <property type="evidence" value="ECO:0007669"/>
    <property type="project" value="UniProtKB-KW"/>
</dbReference>
<keyword evidence="1 3" id="KW-0378">Hydrolase</keyword>